<proteinExistence type="predicted"/>
<evidence type="ECO:0000256" key="1">
    <source>
        <dbReference type="SAM" id="MobiDB-lite"/>
    </source>
</evidence>
<keyword evidence="3" id="KW-1185">Reference proteome</keyword>
<accession>A0A9D5BXM6</accession>
<name>A0A9D5BXM6_9LILI</name>
<sequence length="285" mass="31611">MGGGNQAIFDDETSWSSTSTSCCGGDGGDGDDIFASPYLRGYHDIHDIICAYESSHDRVVNLPRYKDAIRSYKPGDWIERVGGAGDADYDVPETTTLLLVGPRASGKSSLVNRISRVLENDDFLPDRAQVSFNSDVPSENFKLLQKWMTQGVNHGKMIIRDSDDAVMRKNIKARAQRRVGQRRTVNFVIFVVDATSVLKSVDGHDSEYLNLLKETFNYPFLSFKDNKPAVVLTHGHELSLANRTCARAFLGDALGIPPNKQIFDIPDDNDLASQVAIIRHVKIFS</sequence>
<comment type="caution">
    <text evidence="2">The sequence shown here is derived from an EMBL/GenBank/DDBJ whole genome shotgun (WGS) entry which is preliminary data.</text>
</comment>
<dbReference type="EMBL" id="JAGGNH010000009">
    <property type="protein sequence ID" value="KAJ0962603.1"/>
    <property type="molecule type" value="Genomic_DNA"/>
</dbReference>
<dbReference type="SUPFAM" id="SSF52540">
    <property type="entry name" value="P-loop containing nucleoside triphosphate hydrolases"/>
    <property type="match status" value="1"/>
</dbReference>
<organism evidence="2 3">
    <name type="scientific">Dioscorea zingiberensis</name>
    <dbReference type="NCBI Taxonomy" id="325984"/>
    <lineage>
        <taxon>Eukaryota</taxon>
        <taxon>Viridiplantae</taxon>
        <taxon>Streptophyta</taxon>
        <taxon>Embryophyta</taxon>
        <taxon>Tracheophyta</taxon>
        <taxon>Spermatophyta</taxon>
        <taxon>Magnoliopsida</taxon>
        <taxon>Liliopsida</taxon>
        <taxon>Dioscoreales</taxon>
        <taxon>Dioscoreaceae</taxon>
        <taxon>Dioscorea</taxon>
    </lineage>
</organism>
<dbReference type="InterPro" id="IPR027417">
    <property type="entry name" value="P-loop_NTPase"/>
</dbReference>
<dbReference type="Gene3D" id="3.40.50.300">
    <property type="entry name" value="P-loop containing nucleotide triphosphate hydrolases"/>
    <property type="match status" value="1"/>
</dbReference>
<dbReference type="PANTHER" id="PTHR14241">
    <property type="entry name" value="INTERFERON-INDUCED PROTEIN 44"/>
    <property type="match status" value="1"/>
</dbReference>
<feature type="region of interest" description="Disordered" evidence="1">
    <location>
        <begin position="1"/>
        <end position="22"/>
    </location>
</feature>
<reference evidence="2" key="2">
    <citation type="journal article" date="2022" name="Hortic Res">
        <title>The genome of Dioscorea zingiberensis sheds light on the biosynthesis, origin and evolution of the medicinally important diosgenin saponins.</title>
        <authorList>
            <person name="Li Y."/>
            <person name="Tan C."/>
            <person name="Li Z."/>
            <person name="Guo J."/>
            <person name="Li S."/>
            <person name="Chen X."/>
            <person name="Wang C."/>
            <person name="Dai X."/>
            <person name="Yang H."/>
            <person name="Song W."/>
            <person name="Hou L."/>
            <person name="Xu J."/>
            <person name="Tong Z."/>
            <person name="Xu A."/>
            <person name="Yuan X."/>
            <person name="Wang W."/>
            <person name="Yang Q."/>
            <person name="Chen L."/>
            <person name="Sun Z."/>
            <person name="Wang K."/>
            <person name="Pan B."/>
            <person name="Chen J."/>
            <person name="Bao Y."/>
            <person name="Liu F."/>
            <person name="Qi X."/>
            <person name="Gang D.R."/>
            <person name="Wen J."/>
            <person name="Li J."/>
        </authorList>
    </citation>
    <scope>NUCLEOTIDE SEQUENCE</scope>
    <source>
        <strain evidence="2">Dzin_1.0</strain>
    </source>
</reference>
<gene>
    <name evidence="2" type="ORF">J5N97_027725</name>
</gene>
<reference evidence="2" key="1">
    <citation type="submission" date="2021-03" db="EMBL/GenBank/DDBJ databases">
        <authorList>
            <person name="Li Z."/>
            <person name="Yang C."/>
        </authorList>
    </citation>
    <scope>NUCLEOTIDE SEQUENCE</scope>
    <source>
        <strain evidence="2">Dzin_1.0</strain>
        <tissue evidence="2">Leaf</tissue>
    </source>
</reference>
<dbReference type="PANTHER" id="PTHR14241:SF32">
    <property type="entry name" value="VWFA DOMAIN-CONTAINING PROTEIN-RELATED"/>
    <property type="match status" value="1"/>
</dbReference>
<dbReference type="OrthoDB" id="25620at2759"/>
<protein>
    <submittedName>
        <fullName evidence="2">Uncharacterized protein</fullName>
    </submittedName>
</protein>
<dbReference type="AlphaFoldDB" id="A0A9D5BXM6"/>
<evidence type="ECO:0000313" key="3">
    <source>
        <dbReference type="Proteomes" id="UP001085076"/>
    </source>
</evidence>
<dbReference type="Proteomes" id="UP001085076">
    <property type="component" value="Miscellaneous, Linkage group lg09"/>
</dbReference>
<evidence type="ECO:0000313" key="2">
    <source>
        <dbReference type="EMBL" id="KAJ0962603.1"/>
    </source>
</evidence>